<protein>
    <recommendedName>
        <fullName evidence="4">Nucleotidyltransferase</fullName>
    </recommendedName>
</protein>
<dbReference type="EMBL" id="JACHFM010000011">
    <property type="protein sequence ID" value="MBB5224602.1"/>
    <property type="molecule type" value="Genomic_DNA"/>
</dbReference>
<reference evidence="2 3" key="1">
    <citation type="submission" date="2020-08" db="EMBL/GenBank/DDBJ databases">
        <title>Genomic Encyclopedia of Type Strains, Phase IV (KMG-IV): sequencing the most valuable type-strain genomes for metagenomic binning, comparative biology and taxonomic classification.</title>
        <authorList>
            <person name="Goeker M."/>
        </authorList>
    </citation>
    <scope>NUCLEOTIDE SEQUENCE [LARGE SCALE GENOMIC DNA]</scope>
    <source>
        <strain evidence="2 3">DSM 101730</strain>
    </source>
</reference>
<accession>A0A840SZY7</accession>
<dbReference type="GO" id="GO:0051607">
    <property type="term" value="P:defense response to virus"/>
    <property type="evidence" value="ECO:0007669"/>
    <property type="project" value="UniProtKB-KW"/>
</dbReference>
<dbReference type="Pfam" id="PF18144">
    <property type="entry name" value="SMODS"/>
    <property type="match status" value="1"/>
</dbReference>
<dbReference type="GO" id="GO:0016779">
    <property type="term" value="F:nucleotidyltransferase activity"/>
    <property type="evidence" value="ECO:0007669"/>
    <property type="project" value="InterPro"/>
</dbReference>
<evidence type="ECO:0000313" key="2">
    <source>
        <dbReference type="EMBL" id="MBB5224602.1"/>
    </source>
</evidence>
<keyword evidence="1" id="KW-0051">Antiviral defense</keyword>
<evidence type="ECO:0000313" key="3">
    <source>
        <dbReference type="Proteomes" id="UP000549457"/>
    </source>
</evidence>
<dbReference type="RefSeq" id="WP_184155579.1">
    <property type="nucleotide sequence ID" value="NZ_JACHFM010000011.1"/>
</dbReference>
<sequence length="293" mass="33124">MGVADDFRRFRGKYIIGTDLMASIGGRYRRITRRLNRDFWDSESEHDHSRYVGSYGRDTAAKGVSDLDVAFRLPGDLYYKYDAYQSNGQSALLQAVKNSLLTTFQSSKIGGDGQVVVLTFDDGIQFEILPVFNNKAGTWTYPDSNGGGSWKTCNPQAEIAAVSVRNAAVNGNLKALCRMMRIWRDHNSVPMSGALIDALAYQFLENWEHRAESFLYHDYMARDFLKFINDQDKDKAYWRMPGSGSYVYRKGPFGYHAGVDHKYAVLACGLQGEENGPARRAHWRTVFGNTFPV</sequence>
<dbReference type="AlphaFoldDB" id="A0A840SZY7"/>
<dbReference type="InterPro" id="IPR006116">
    <property type="entry name" value="NT_2-5OAS_ClassI-CCAase"/>
</dbReference>
<evidence type="ECO:0008006" key="4">
    <source>
        <dbReference type="Google" id="ProtNLM"/>
    </source>
</evidence>
<evidence type="ECO:0000256" key="1">
    <source>
        <dbReference type="ARBA" id="ARBA00023118"/>
    </source>
</evidence>
<dbReference type="Gene3D" id="3.30.460.10">
    <property type="entry name" value="Beta Polymerase, domain 2"/>
    <property type="match status" value="1"/>
</dbReference>
<dbReference type="CDD" id="cd05400">
    <property type="entry name" value="NT_2-5OAS_ClassI-CCAase"/>
    <property type="match status" value="1"/>
</dbReference>
<organism evidence="2 3">
    <name type="scientific">Amaricoccus macauensis</name>
    <dbReference type="NCBI Taxonomy" id="57001"/>
    <lineage>
        <taxon>Bacteria</taxon>
        <taxon>Pseudomonadati</taxon>
        <taxon>Pseudomonadota</taxon>
        <taxon>Alphaproteobacteria</taxon>
        <taxon>Rhodobacterales</taxon>
        <taxon>Paracoccaceae</taxon>
        <taxon>Amaricoccus</taxon>
    </lineage>
</organism>
<dbReference type="Proteomes" id="UP000549457">
    <property type="component" value="Unassembled WGS sequence"/>
</dbReference>
<dbReference type="InterPro" id="IPR043519">
    <property type="entry name" value="NT_sf"/>
</dbReference>
<name>A0A840SZY7_9RHOB</name>
<comment type="caution">
    <text evidence="2">The sequence shown here is derived from an EMBL/GenBank/DDBJ whole genome shotgun (WGS) entry which is preliminary data.</text>
</comment>
<proteinExistence type="predicted"/>
<gene>
    <name evidence="2" type="ORF">HNP73_004573</name>
</gene>
<keyword evidence="3" id="KW-1185">Reference proteome</keyword>
<dbReference type="SUPFAM" id="SSF81301">
    <property type="entry name" value="Nucleotidyltransferase"/>
    <property type="match status" value="1"/>
</dbReference>